<sequence length="39" mass="4188">EEKKLRKVPRFANACGAITTTKKGAIPVLPSDSEALSFI</sequence>
<reference evidence="1 2" key="1">
    <citation type="submission" date="2021-07" db="EMBL/GenBank/DDBJ databases">
        <authorList>
            <consortium name="Genoscope - CEA"/>
            <person name="William W."/>
        </authorList>
    </citation>
    <scope>NUCLEOTIDE SEQUENCE [LARGE SCALE GENOMIC DNA]</scope>
</reference>
<gene>
    <name evidence="1" type="ORF">BRAPAZ1V2_A06P35900.2</name>
</gene>
<accession>A0A8D9G6R9</accession>
<name>A0A8D9G6R9_BRACM</name>
<dbReference type="Proteomes" id="UP000694005">
    <property type="component" value="Chromosome A06"/>
</dbReference>
<protein>
    <submittedName>
        <fullName evidence="1">Uncharacterized protein</fullName>
    </submittedName>
</protein>
<dbReference type="Gramene" id="A06p35900.2_BraZ1">
    <property type="protein sequence ID" value="A06p35900.2_BraZ1.CDS.1"/>
    <property type="gene ID" value="A06g35900.2_BraZ1"/>
</dbReference>
<dbReference type="AlphaFoldDB" id="A0A8D9G6R9"/>
<dbReference type="InterPro" id="IPR029056">
    <property type="entry name" value="Ribokinase-like"/>
</dbReference>
<dbReference type="EMBL" id="LS974622">
    <property type="protein sequence ID" value="CAG7871350.1"/>
    <property type="molecule type" value="Genomic_DNA"/>
</dbReference>
<dbReference type="Gene3D" id="3.40.1190.20">
    <property type="match status" value="1"/>
</dbReference>
<proteinExistence type="predicted"/>
<evidence type="ECO:0000313" key="2">
    <source>
        <dbReference type="Proteomes" id="UP000694005"/>
    </source>
</evidence>
<evidence type="ECO:0000313" key="1">
    <source>
        <dbReference type="EMBL" id="CAG7871350.1"/>
    </source>
</evidence>
<organism evidence="1 2">
    <name type="scientific">Brassica campestris</name>
    <name type="common">Field mustard</name>
    <dbReference type="NCBI Taxonomy" id="3711"/>
    <lineage>
        <taxon>Eukaryota</taxon>
        <taxon>Viridiplantae</taxon>
        <taxon>Streptophyta</taxon>
        <taxon>Embryophyta</taxon>
        <taxon>Tracheophyta</taxon>
        <taxon>Spermatophyta</taxon>
        <taxon>Magnoliopsida</taxon>
        <taxon>eudicotyledons</taxon>
        <taxon>Gunneridae</taxon>
        <taxon>Pentapetalae</taxon>
        <taxon>rosids</taxon>
        <taxon>malvids</taxon>
        <taxon>Brassicales</taxon>
        <taxon>Brassicaceae</taxon>
        <taxon>Brassiceae</taxon>
        <taxon>Brassica</taxon>
    </lineage>
</organism>
<dbReference type="SUPFAM" id="SSF53613">
    <property type="entry name" value="Ribokinase-like"/>
    <property type="match status" value="1"/>
</dbReference>
<feature type="non-terminal residue" evidence="1">
    <location>
        <position position="1"/>
    </location>
</feature>